<dbReference type="InterPro" id="IPR015421">
    <property type="entry name" value="PyrdxlP-dep_Trfase_major"/>
</dbReference>
<dbReference type="SUPFAM" id="SSF53383">
    <property type="entry name" value="PLP-dependent transferases"/>
    <property type="match status" value="1"/>
</dbReference>
<dbReference type="InterPro" id="IPR005814">
    <property type="entry name" value="Aminotrans_3"/>
</dbReference>
<dbReference type="PROSITE" id="PS00600">
    <property type="entry name" value="AA_TRANSFER_CLASS_3"/>
    <property type="match status" value="1"/>
</dbReference>
<evidence type="ECO:0000256" key="1">
    <source>
        <dbReference type="ARBA" id="ARBA00001933"/>
    </source>
</evidence>
<evidence type="ECO:0000256" key="5">
    <source>
        <dbReference type="RuleBase" id="RU003560"/>
    </source>
</evidence>
<evidence type="ECO:0000313" key="7">
    <source>
        <dbReference type="Proteomes" id="UP000681075"/>
    </source>
</evidence>
<comment type="caution">
    <text evidence="6">The sequence shown here is derived from an EMBL/GenBank/DDBJ whole genome shotgun (WGS) entry which is preliminary data.</text>
</comment>
<comment type="similarity">
    <text evidence="5">Belongs to the class-III pyridoxal-phosphate-dependent aminotransferase family.</text>
</comment>
<gene>
    <name evidence="6" type="primary">argD</name>
    <name evidence="6" type="ORF">TMPK1_13860</name>
</gene>
<evidence type="ECO:0000256" key="2">
    <source>
        <dbReference type="ARBA" id="ARBA00022576"/>
    </source>
</evidence>
<dbReference type="InterPro" id="IPR050103">
    <property type="entry name" value="Class-III_PLP-dep_AT"/>
</dbReference>
<comment type="cofactor">
    <cofactor evidence="1">
        <name>pyridoxal 5'-phosphate</name>
        <dbReference type="ChEBI" id="CHEBI:597326"/>
    </cofactor>
</comment>
<dbReference type="CDD" id="cd00610">
    <property type="entry name" value="OAT_like"/>
    <property type="match status" value="1"/>
</dbReference>
<dbReference type="InterPro" id="IPR049704">
    <property type="entry name" value="Aminotrans_3_PPA_site"/>
</dbReference>
<dbReference type="PIRSF" id="PIRSF000521">
    <property type="entry name" value="Transaminase_4ab_Lys_Orn"/>
    <property type="match status" value="1"/>
</dbReference>
<dbReference type="Pfam" id="PF00202">
    <property type="entry name" value="Aminotran_3"/>
    <property type="match status" value="1"/>
</dbReference>
<accession>A0A8S8XBZ5</accession>
<dbReference type="PANTHER" id="PTHR11986">
    <property type="entry name" value="AMINOTRANSFERASE CLASS III"/>
    <property type="match status" value="1"/>
</dbReference>
<dbReference type="InterPro" id="IPR015422">
    <property type="entry name" value="PyrdxlP-dep_Trfase_small"/>
</dbReference>
<keyword evidence="3" id="KW-0808">Transferase</keyword>
<dbReference type="RefSeq" id="WP_420242247.1">
    <property type="nucleotide sequence ID" value="NZ_BOPV01000001.1"/>
</dbReference>
<keyword evidence="7" id="KW-1185">Reference proteome</keyword>
<dbReference type="Gene3D" id="3.40.640.10">
    <property type="entry name" value="Type I PLP-dependent aspartate aminotransferase-like (Major domain)"/>
    <property type="match status" value="1"/>
</dbReference>
<dbReference type="EMBL" id="BOPV01000001">
    <property type="protein sequence ID" value="GIL39149.1"/>
    <property type="molecule type" value="Genomic_DNA"/>
</dbReference>
<organism evidence="6 7">
    <name type="scientific">Roseiterribacter gracilis</name>
    <dbReference type="NCBI Taxonomy" id="2812848"/>
    <lineage>
        <taxon>Bacteria</taxon>
        <taxon>Pseudomonadati</taxon>
        <taxon>Pseudomonadota</taxon>
        <taxon>Alphaproteobacteria</taxon>
        <taxon>Rhodospirillales</taxon>
        <taxon>Roseiterribacteraceae</taxon>
        <taxon>Roseiterribacter</taxon>
    </lineage>
</organism>
<evidence type="ECO:0000256" key="4">
    <source>
        <dbReference type="ARBA" id="ARBA00022898"/>
    </source>
</evidence>
<keyword evidence="4 5" id="KW-0663">Pyridoxal phosphate</keyword>
<dbReference type="NCBIfam" id="NF002325">
    <property type="entry name" value="PRK01278.1"/>
    <property type="match status" value="1"/>
</dbReference>
<dbReference type="Gene3D" id="3.90.1150.10">
    <property type="entry name" value="Aspartate Aminotransferase, domain 1"/>
    <property type="match status" value="1"/>
</dbReference>
<dbReference type="PANTHER" id="PTHR11986:SF113">
    <property type="entry name" value="SUCCINYLORNITHINE TRANSAMINASE"/>
    <property type="match status" value="1"/>
</dbReference>
<reference evidence="6" key="1">
    <citation type="submission" date="2021-02" db="EMBL/GenBank/DDBJ databases">
        <title>Genome sequence of Rhodospirillales sp. strain TMPK1 isolated from soil.</title>
        <authorList>
            <person name="Nakai R."/>
            <person name="Kusada H."/>
            <person name="Tamaki H."/>
        </authorList>
    </citation>
    <scope>NUCLEOTIDE SEQUENCE</scope>
    <source>
        <strain evidence="6">TMPK1</strain>
    </source>
</reference>
<sequence length="396" mass="42562">MFPPVMPVYARADVRFERGEGVWLWDDQGRRYLDFVAGIGVTAFGHAHPRLVASLTEQAKKLWHVSNLYTVPGQERLGKKLVDNSFADTVFFTNSGVEAWECGVKTVRKHFHAKGQPQKNRIIVIQGAFHGRTLGAISAAKSEKMVTGFGPLLDGFDQVAFGNLNEMRAAITAETAAINLEPVIGEGGIKPWSVELLQQVRKICDEFGLLLFLDEIQCGLGRTGKLWAYEYADIKPDVMCVAKAIGNGFPLGACLATADAASGMVAGVHGSTYGGNPLAMAVGETAIDMLVEPGFLGHVQKIGAALDRAAQALVERHPTVFVEQRGIGLMRGIKCAPSIVAADFVKALLADGLCTVGGGENVVRLLPPLIIEDEHIKHAMEIFDRVATKFAAKSAA</sequence>
<dbReference type="AlphaFoldDB" id="A0A8S8XBZ5"/>
<proteinExistence type="inferred from homology"/>
<evidence type="ECO:0000313" key="6">
    <source>
        <dbReference type="EMBL" id="GIL39149.1"/>
    </source>
</evidence>
<dbReference type="GO" id="GO:0030170">
    <property type="term" value="F:pyridoxal phosphate binding"/>
    <property type="evidence" value="ECO:0007669"/>
    <property type="project" value="InterPro"/>
</dbReference>
<dbReference type="InterPro" id="IPR004636">
    <property type="entry name" value="AcOrn/SuccOrn_fam"/>
</dbReference>
<dbReference type="FunFam" id="3.40.640.10:FF:000004">
    <property type="entry name" value="Acetylornithine aminotransferase"/>
    <property type="match status" value="1"/>
</dbReference>
<protein>
    <submittedName>
        <fullName evidence="6">Acetylornithine aminotransferase</fullName>
    </submittedName>
</protein>
<dbReference type="InterPro" id="IPR015424">
    <property type="entry name" value="PyrdxlP-dep_Trfase"/>
</dbReference>
<dbReference type="GO" id="GO:0042802">
    <property type="term" value="F:identical protein binding"/>
    <property type="evidence" value="ECO:0007669"/>
    <property type="project" value="TreeGrafter"/>
</dbReference>
<name>A0A8S8XBZ5_9PROT</name>
<dbReference type="GO" id="GO:0008483">
    <property type="term" value="F:transaminase activity"/>
    <property type="evidence" value="ECO:0007669"/>
    <property type="project" value="UniProtKB-KW"/>
</dbReference>
<keyword evidence="2 6" id="KW-0032">Aminotransferase</keyword>
<evidence type="ECO:0000256" key="3">
    <source>
        <dbReference type="ARBA" id="ARBA00022679"/>
    </source>
</evidence>
<dbReference type="NCBIfam" id="TIGR00707">
    <property type="entry name" value="argD"/>
    <property type="match status" value="1"/>
</dbReference>
<dbReference type="GO" id="GO:0006526">
    <property type="term" value="P:L-arginine biosynthetic process"/>
    <property type="evidence" value="ECO:0007669"/>
    <property type="project" value="UniProtKB-ARBA"/>
</dbReference>
<dbReference type="Proteomes" id="UP000681075">
    <property type="component" value="Unassembled WGS sequence"/>
</dbReference>